<sequence length="262" mass="28287">MAGKCKEGEDLDNLTRSCTPCRILCQQPTAKPRCAVSCEVALCKAKPGHYYDRLVRRCIKCAEICGNHPAECSKHCPTPPPPVTTKSLLQPGNPSLTPGTLEPNTLLYAALAVCAALLLSSLCLASLVLLRRRKAKNSNTKPASTTNTTDQKRKCAVQAEQESGCPGSQARRTPNDFLPSSSYPTYHEPSEDSYPTETCVCVHCFPDLRGLSHDGGRPQRAPYSFYQQGILHRAHIQNGGSPWTRAGQATASPEVQPEAAVG</sequence>
<keyword evidence="2" id="KW-0472">Membrane</keyword>
<reference evidence="4" key="1">
    <citation type="submission" date="2025-05" db="UniProtKB">
        <authorList>
            <consortium name="Ensembl"/>
        </authorList>
    </citation>
    <scope>IDENTIFICATION</scope>
</reference>
<feature type="region of interest" description="Disordered" evidence="1">
    <location>
        <begin position="240"/>
        <end position="262"/>
    </location>
</feature>
<name>A0A3Q2QTQ6_FUNHE</name>
<evidence type="ECO:0000313" key="4">
    <source>
        <dbReference type="Ensembl" id="ENSFHEP00000031251.1"/>
    </source>
</evidence>
<dbReference type="GO" id="GO:0030889">
    <property type="term" value="P:negative regulation of B cell proliferation"/>
    <property type="evidence" value="ECO:0007669"/>
    <property type="project" value="TreeGrafter"/>
</dbReference>
<keyword evidence="2" id="KW-1133">Transmembrane helix</keyword>
<evidence type="ECO:0000256" key="2">
    <source>
        <dbReference type="SAM" id="Phobius"/>
    </source>
</evidence>
<keyword evidence="5" id="KW-1185">Reference proteome</keyword>
<dbReference type="SUPFAM" id="SSF57586">
    <property type="entry name" value="TNF receptor-like"/>
    <property type="match status" value="1"/>
</dbReference>
<dbReference type="GO" id="GO:0001782">
    <property type="term" value="P:B cell homeostasis"/>
    <property type="evidence" value="ECO:0007669"/>
    <property type="project" value="TreeGrafter"/>
</dbReference>
<organism evidence="4 5">
    <name type="scientific">Fundulus heteroclitus</name>
    <name type="common">Killifish</name>
    <name type="synonym">Mummichog</name>
    <dbReference type="NCBI Taxonomy" id="8078"/>
    <lineage>
        <taxon>Eukaryota</taxon>
        <taxon>Metazoa</taxon>
        <taxon>Chordata</taxon>
        <taxon>Craniata</taxon>
        <taxon>Vertebrata</taxon>
        <taxon>Euteleostomi</taxon>
        <taxon>Actinopterygii</taxon>
        <taxon>Neopterygii</taxon>
        <taxon>Teleostei</taxon>
        <taxon>Neoteleostei</taxon>
        <taxon>Acanthomorphata</taxon>
        <taxon>Ovalentaria</taxon>
        <taxon>Atherinomorphae</taxon>
        <taxon>Cyprinodontiformes</taxon>
        <taxon>Fundulidae</taxon>
        <taxon>Fundulus</taxon>
    </lineage>
</organism>
<dbReference type="InterPro" id="IPR015384">
    <property type="entry name" value="TACI_Cys-rich-dom"/>
</dbReference>
<protein>
    <submittedName>
        <fullName evidence="4">TNF receptor superfamily member 13B</fullName>
    </submittedName>
</protein>
<dbReference type="GO" id="GO:0005886">
    <property type="term" value="C:plasma membrane"/>
    <property type="evidence" value="ECO:0007669"/>
    <property type="project" value="InterPro"/>
</dbReference>
<keyword evidence="2" id="KW-0812">Transmembrane</keyword>
<dbReference type="Proteomes" id="UP000265000">
    <property type="component" value="Unplaced"/>
</dbReference>
<evidence type="ECO:0000256" key="1">
    <source>
        <dbReference type="SAM" id="MobiDB-lite"/>
    </source>
</evidence>
<accession>A0A3Q2QTQ6</accession>
<dbReference type="Ensembl" id="ENSFHET00000033189.1">
    <property type="protein sequence ID" value="ENSFHEP00000031251.1"/>
    <property type="gene ID" value="ENSFHEG00000017001.1"/>
</dbReference>
<dbReference type="AlphaFoldDB" id="A0A3Q2QTQ6"/>
<feature type="region of interest" description="Disordered" evidence="1">
    <location>
        <begin position="135"/>
        <end position="190"/>
    </location>
</feature>
<dbReference type="STRING" id="8078.ENSFHEP00000031257"/>
<dbReference type="Pfam" id="PF09305">
    <property type="entry name" value="TACI-CRD2"/>
    <property type="match status" value="1"/>
</dbReference>
<dbReference type="OrthoDB" id="9934669at2759"/>
<dbReference type="Ensembl" id="ENSFHET00000023491.1">
    <property type="protein sequence ID" value="ENSFHEP00000031257.1"/>
    <property type="gene ID" value="ENSFHEG00000017001.1"/>
</dbReference>
<feature type="transmembrane region" description="Helical" evidence="2">
    <location>
        <begin position="106"/>
        <end position="130"/>
    </location>
</feature>
<feature type="compositionally biased region" description="Polar residues" evidence="1">
    <location>
        <begin position="137"/>
        <end position="149"/>
    </location>
</feature>
<dbReference type="PANTHER" id="PTHR15511">
    <property type="entry name" value="TUMOR NECROSIS FACTOR RECEPTOR SUPERFAMILY MEMBER 13B"/>
    <property type="match status" value="1"/>
</dbReference>
<dbReference type="GeneID" id="105927354"/>
<dbReference type="PANTHER" id="PTHR15511:SF2">
    <property type="entry name" value="TUMOR NECROSIS FACTOR RECEPTOR SUPERFAMILY MEMBER 13B"/>
    <property type="match status" value="1"/>
</dbReference>
<evidence type="ECO:0000313" key="5">
    <source>
        <dbReference type="Proteomes" id="UP000265000"/>
    </source>
</evidence>
<evidence type="ECO:0000259" key="3">
    <source>
        <dbReference type="Pfam" id="PF09305"/>
    </source>
</evidence>
<dbReference type="Gene3D" id="4.10.1290.10">
    <property type="entry name" value="Tumor necrosis factor receptor superfamily"/>
    <property type="match status" value="2"/>
</dbReference>
<dbReference type="GeneTree" id="ENSGT00940000173159"/>
<feature type="domain" description="TACI cysteine-rich" evidence="3">
    <location>
        <begin position="43"/>
        <end position="76"/>
    </location>
</feature>
<dbReference type="GO" id="GO:0002244">
    <property type="term" value="P:hematopoietic progenitor cell differentiation"/>
    <property type="evidence" value="ECO:0007669"/>
    <property type="project" value="TreeGrafter"/>
</dbReference>
<proteinExistence type="predicted"/>
<dbReference type="InterPro" id="IPR022317">
    <property type="entry name" value="TNFR_13B"/>
</dbReference>